<evidence type="ECO:0000313" key="9">
    <source>
        <dbReference type="Proteomes" id="UP000504693"/>
    </source>
</evidence>
<dbReference type="NCBIfam" id="TIGR02432">
    <property type="entry name" value="lysidine_TilS_N"/>
    <property type="match status" value="1"/>
</dbReference>
<evidence type="ECO:0000256" key="5">
    <source>
        <dbReference type="ARBA" id="ARBA00048539"/>
    </source>
</evidence>
<organism evidence="8 9">
    <name type="scientific">Erythrobacter mangrovi</name>
    <dbReference type="NCBI Taxonomy" id="2739433"/>
    <lineage>
        <taxon>Bacteria</taxon>
        <taxon>Pseudomonadati</taxon>
        <taxon>Pseudomonadota</taxon>
        <taxon>Alphaproteobacteria</taxon>
        <taxon>Sphingomonadales</taxon>
        <taxon>Erythrobacteraceae</taxon>
        <taxon>Erythrobacter/Porphyrobacter group</taxon>
        <taxon>Erythrobacter</taxon>
    </lineage>
</organism>
<comment type="domain">
    <text evidence="6">The N-terminal region contains the highly conserved SGGXDS motif, predicted to be a P-loop motif involved in ATP binding.</text>
</comment>
<dbReference type="HAMAP" id="MF_01161">
    <property type="entry name" value="tRNA_Ile_lys_synt"/>
    <property type="match status" value="1"/>
</dbReference>
<evidence type="ECO:0000259" key="7">
    <source>
        <dbReference type="Pfam" id="PF01171"/>
    </source>
</evidence>
<dbReference type="InterPro" id="IPR012795">
    <property type="entry name" value="tRNA_Ile_lys_synt_N"/>
</dbReference>
<reference evidence="8 9" key="1">
    <citation type="submission" date="2020-05" db="EMBL/GenBank/DDBJ databases">
        <title>Erythrobacter mangrovi sp. nov., isolated from rhizosphere soil of mangrove plant (Kandelia candel).</title>
        <authorList>
            <person name="Ye Y.H."/>
        </authorList>
    </citation>
    <scope>NUCLEOTIDE SEQUENCE [LARGE SCALE GENOMIC DNA]</scope>
    <source>
        <strain evidence="8 9">EB310</strain>
    </source>
</reference>
<evidence type="ECO:0000313" key="8">
    <source>
        <dbReference type="EMBL" id="QKG72788.1"/>
    </source>
</evidence>
<dbReference type="Pfam" id="PF01171">
    <property type="entry name" value="ATP_bind_3"/>
    <property type="match status" value="1"/>
</dbReference>
<keyword evidence="9" id="KW-1185">Reference proteome</keyword>
<sequence>MWEPERGDTCLGVALSGGPDSLALTLLAQAAFPGRVEAATVDHGLRRGSAEEAREAARICATLGVPHAILTVEVAPGNLQAEARTARYDALGTHFAQQGVLAFATAHHADDQAETLLMRLNRGSGLSGLAGVRPTSALAPRGTSAELAVIRPLLDWRRRELADIVAASGFAAAQDPSNEDEGFDRVRMRKAIAELPWLDPLAIAASARHLAEAEEVIEERIDSVMDTLVWQDGACLFQWGHPRIIEIGVVERILRRLGASDVRRSDIARMVGRLRAKENASLGGILARRVMYQADAATQWDAMRFEPEPPRKSR</sequence>
<evidence type="ECO:0000256" key="6">
    <source>
        <dbReference type="HAMAP-Rule" id="MF_01161"/>
    </source>
</evidence>
<protein>
    <recommendedName>
        <fullName evidence="6">tRNA(Ile)-lysidine synthase</fullName>
        <ecNumber evidence="6">6.3.4.19</ecNumber>
    </recommendedName>
    <alternativeName>
        <fullName evidence="6">tRNA(Ile)-2-lysyl-cytidine synthase</fullName>
    </alternativeName>
    <alternativeName>
        <fullName evidence="6">tRNA(Ile)-lysidine synthetase</fullName>
    </alternativeName>
</protein>
<feature type="domain" description="tRNA(Ile)-lysidine/2-thiocytidine synthase N-terminal" evidence="7">
    <location>
        <begin position="12"/>
        <end position="190"/>
    </location>
</feature>
<dbReference type="InterPro" id="IPR012094">
    <property type="entry name" value="tRNA_Ile_lys_synt"/>
</dbReference>
<evidence type="ECO:0000256" key="1">
    <source>
        <dbReference type="ARBA" id="ARBA00022598"/>
    </source>
</evidence>
<keyword evidence="6" id="KW-0963">Cytoplasm</keyword>
<dbReference type="AlphaFoldDB" id="A0A7D4CPC1"/>
<dbReference type="InterPro" id="IPR011063">
    <property type="entry name" value="TilS/TtcA_N"/>
</dbReference>
<dbReference type="Gene3D" id="3.40.50.620">
    <property type="entry name" value="HUPs"/>
    <property type="match status" value="1"/>
</dbReference>
<evidence type="ECO:0000256" key="4">
    <source>
        <dbReference type="ARBA" id="ARBA00022840"/>
    </source>
</evidence>
<dbReference type="GO" id="GO:0032267">
    <property type="term" value="F:tRNA(Ile)-lysidine synthase activity"/>
    <property type="evidence" value="ECO:0007669"/>
    <property type="project" value="UniProtKB-EC"/>
</dbReference>
<keyword evidence="2 6" id="KW-0819">tRNA processing</keyword>
<dbReference type="GO" id="GO:0005524">
    <property type="term" value="F:ATP binding"/>
    <property type="evidence" value="ECO:0007669"/>
    <property type="project" value="UniProtKB-UniRule"/>
</dbReference>
<dbReference type="PANTHER" id="PTHR43033">
    <property type="entry name" value="TRNA(ILE)-LYSIDINE SYNTHASE-RELATED"/>
    <property type="match status" value="1"/>
</dbReference>
<dbReference type="InterPro" id="IPR014729">
    <property type="entry name" value="Rossmann-like_a/b/a_fold"/>
</dbReference>
<comment type="catalytic activity">
    <reaction evidence="5 6">
        <text>cytidine(34) in tRNA(Ile2) + L-lysine + ATP = lysidine(34) in tRNA(Ile2) + AMP + diphosphate + H(+)</text>
        <dbReference type="Rhea" id="RHEA:43744"/>
        <dbReference type="Rhea" id="RHEA-COMP:10625"/>
        <dbReference type="Rhea" id="RHEA-COMP:10670"/>
        <dbReference type="ChEBI" id="CHEBI:15378"/>
        <dbReference type="ChEBI" id="CHEBI:30616"/>
        <dbReference type="ChEBI" id="CHEBI:32551"/>
        <dbReference type="ChEBI" id="CHEBI:33019"/>
        <dbReference type="ChEBI" id="CHEBI:82748"/>
        <dbReference type="ChEBI" id="CHEBI:83665"/>
        <dbReference type="ChEBI" id="CHEBI:456215"/>
        <dbReference type="EC" id="6.3.4.19"/>
    </reaction>
</comment>
<dbReference type="SUPFAM" id="SSF52402">
    <property type="entry name" value="Adenine nucleotide alpha hydrolases-like"/>
    <property type="match status" value="1"/>
</dbReference>
<feature type="binding site" evidence="6">
    <location>
        <begin position="16"/>
        <end position="21"/>
    </location>
    <ligand>
        <name>ATP</name>
        <dbReference type="ChEBI" id="CHEBI:30616"/>
    </ligand>
</feature>
<dbReference type="EMBL" id="CP053921">
    <property type="protein sequence ID" value="QKG72788.1"/>
    <property type="molecule type" value="Genomic_DNA"/>
</dbReference>
<comment type="function">
    <text evidence="6">Ligates lysine onto the cytidine present at position 34 of the AUA codon-specific tRNA(Ile) that contains the anticodon CAU, in an ATP-dependent manner. Cytidine is converted to lysidine, thus changing the amino acid specificity of the tRNA from methionine to isoleucine.</text>
</comment>
<comment type="subcellular location">
    <subcellularLocation>
        <location evidence="6">Cytoplasm</location>
    </subcellularLocation>
</comment>
<dbReference type="KEGG" id="emv:HQR01_12110"/>
<dbReference type="PANTHER" id="PTHR43033:SF1">
    <property type="entry name" value="TRNA(ILE)-LYSIDINE SYNTHASE-RELATED"/>
    <property type="match status" value="1"/>
</dbReference>
<evidence type="ECO:0000256" key="3">
    <source>
        <dbReference type="ARBA" id="ARBA00022741"/>
    </source>
</evidence>
<name>A0A7D4CPC1_9SPHN</name>
<evidence type="ECO:0000256" key="2">
    <source>
        <dbReference type="ARBA" id="ARBA00022694"/>
    </source>
</evidence>
<keyword evidence="4 6" id="KW-0067">ATP-binding</keyword>
<dbReference type="GO" id="GO:0005737">
    <property type="term" value="C:cytoplasm"/>
    <property type="evidence" value="ECO:0007669"/>
    <property type="project" value="UniProtKB-SubCell"/>
</dbReference>
<gene>
    <name evidence="6 8" type="primary">tilS</name>
    <name evidence="8" type="ORF">HQR01_12110</name>
</gene>
<dbReference type="GO" id="GO:0006400">
    <property type="term" value="P:tRNA modification"/>
    <property type="evidence" value="ECO:0007669"/>
    <property type="project" value="UniProtKB-UniRule"/>
</dbReference>
<dbReference type="CDD" id="cd01992">
    <property type="entry name" value="TilS_N"/>
    <property type="match status" value="1"/>
</dbReference>
<accession>A0A7D4CPC1</accession>
<proteinExistence type="inferred from homology"/>
<comment type="similarity">
    <text evidence="6">Belongs to the tRNA(Ile)-lysidine synthase family.</text>
</comment>
<keyword evidence="3 6" id="KW-0547">Nucleotide-binding</keyword>
<dbReference type="EC" id="6.3.4.19" evidence="6"/>
<dbReference type="Proteomes" id="UP000504693">
    <property type="component" value="Chromosome"/>
</dbReference>
<keyword evidence="1 6" id="KW-0436">Ligase</keyword>